<dbReference type="Pfam" id="PF11322">
    <property type="entry name" value="DUF3124"/>
    <property type="match status" value="1"/>
</dbReference>
<reference evidence="2 3" key="1">
    <citation type="journal article" date="2014" name="Syst. Appl. Microbiol.">
        <title>Complete genomes of freshwater sulfur oxidizers Sulfuricella denitrificans skB26 and Sulfuritalea hydrogenivorans sk43H: genetic insights into the sulfur oxidation pathway of betaproteobacteria.</title>
        <authorList>
            <person name="Watanabe T."/>
            <person name="Kojima H."/>
            <person name="Fukui M."/>
        </authorList>
    </citation>
    <scope>NUCLEOTIDE SEQUENCE [LARGE SCALE GENOMIC DNA]</scope>
    <source>
        <strain evidence="2">DSM22779</strain>
    </source>
</reference>
<proteinExistence type="predicted"/>
<accession>W0SIU4</accession>
<feature type="signal peptide" evidence="1">
    <location>
        <begin position="1"/>
        <end position="32"/>
    </location>
</feature>
<organism evidence="2 3">
    <name type="scientific">Sulfuritalea hydrogenivorans sk43H</name>
    <dbReference type="NCBI Taxonomy" id="1223802"/>
    <lineage>
        <taxon>Bacteria</taxon>
        <taxon>Pseudomonadati</taxon>
        <taxon>Pseudomonadota</taxon>
        <taxon>Betaproteobacteria</taxon>
        <taxon>Nitrosomonadales</taxon>
        <taxon>Sterolibacteriaceae</taxon>
        <taxon>Sulfuritalea</taxon>
    </lineage>
</organism>
<evidence type="ECO:0008006" key="4">
    <source>
        <dbReference type="Google" id="ProtNLM"/>
    </source>
</evidence>
<dbReference type="KEGG" id="shd:SUTH_03089"/>
<dbReference type="AlphaFoldDB" id="W0SIU4"/>
<evidence type="ECO:0000313" key="3">
    <source>
        <dbReference type="Proteomes" id="UP000031637"/>
    </source>
</evidence>
<keyword evidence="3" id="KW-1185">Reference proteome</keyword>
<feature type="chain" id="PRO_5004795171" description="DUF3124 domain-containing protein" evidence="1">
    <location>
        <begin position="33"/>
        <end position="172"/>
    </location>
</feature>
<dbReference type="EMBL" id="AP012547">
    <property type="protein sequence ID" value="BAO30867.1"/>
    <property type="molecule type" value="Genomic_DNA"/>
</dbReference>
<sequence>MASDTHPVTHMARMLRRIASLALCMGTWVAMAQEMPQRFAGQSLYLPIYSHLYHGDVNPRTGKPSETLVSTHVSIRNTDPAAGLKIVSARYYNTDGKLLREFLPKPQAIPPLGTYELYVPRSDSSGGSGANFIIDWIADKPINPPLVEALHADIREARTLLFVTTARPIQTR</sequence>
<dbReference type="Proteomes" id="UP000031637">
    <property type="component" value="Chromosome"/>
</dbReference>
<dbReference type="STRING" id="1223802.SUTH_03089"/>
<protein>
    <recommendedName>
        <fullName evidence="4">DUF3124 domain-containing protein</fullName>
    </recommendedName>
</protein>
<name>W0SIU4_9PROT</name>
<dbReference type="InterPro" id="IPR021471">
    <property type="entry name" value="DUF3124"/>
</dbReference>
<keyword evidence="1" id="KW-0732">Signal</keyword>
<dbReference type="HOGENOM" id="CLU_112039_3_0_4"/>
<evidence type="ECO:0000313" key="2">
    <source>
        <dbReference type="EMBL" id="BAO30867.1"/>
    </source>
</evidence>
<gene>
    <name evidence="2" type="ORF">SUTH_03089</name>
</gene>
<evidence type="ECO:0000256" key="1">
    <source>
        <dbReference type="SAM" id="SignalP"/>
    </source>
</evidence>